<sequence length="244" mass="26420">MKKIFLYIASCLVIAACSSDSDSPAPDPPVTPPTAASLVFPENNSLCTEAKDLTGNPGDTNRTYTITFRWTGVVDNMYEVSLKNEVDGTTRNESITATTTDIVLDIDNIIPGANYSWVVVASKNGTTETAESSEQTFTAAGIAEISFVPYAATPNNPGLNASLAPTTLVTLDWTGKDDDNDIKEYDIYFGEDNPPATKIETTVDNTITTKDVVVESNKLYFWQIVTRDEVGNESNSAVFKFAVQ</sequence>
<evidence type="ECO:0008006" key="4">
    <source>
        <dbReference type="Google" id="ProtNLM"/>
    </source>
</evidence>
<keyword evidence="1" id="KW-0732">Signal</keyword>
<comment type="caution">
    <text evidence="2">The sequence shown here is derived from an EMBL/GenBank/DDBJ whole genome shotgun (WGS) entry which is preliminary data.</text>
</comment>
<dbReference type="EMBL" id="LQRT01000013">
    <property type="protein sequence ID" value="KZS40501.1"/>
    <property type="molecule type" value="Genomic_DNA"/>
</dbReference>
<dbReference type="STRING" id="1642818.AWE51_05990"/>
<evidence type="ECO:0000313" key="3">
    <source>
        <dbReference type="Proteomes" id="UP000076715"/>
    </source>
</evidence>
<protein>
    <recommendedName>
        <fullName evidence="4">Fibronectin type-III domain-containing protein</fullName>
    </recommendedName>
</protein>
<dbReference type="RefSeq" id="WP_066314080.1">
    <property type="nucleotide sequence ID" value="NZ_CANLSS010000013.1"/>
</dbReference>
<accession>A0A163AF52</accession>
<proteinExistence type="predicted"/>
<evidence type="ECO:0000313" key="2">
    <source>
        <dbReference type="EMBL" id="KZS40501.1"/>
    </source>
</evidence>
<name>A0A163AF52_9FLAO</name>
<dbReference type="Gene3D" id="2.60.40.10">
    <property type="entry name" value="Immunoglobulins"/>
    <property type="match status" value="2"/>
</dbReference>
<feature type="signal peptide" evidence="1">
    <location>
        <begin position="1"/>
        <end position="21"/>
    </location>
</feature>
<gene>
    <name evidence="2" type="ORF">AWE51_05990</name>
</gene>
<dbReference type="OrthoDB" id="789771at2"/>
<dbReference type="SUPFAM" id="SSF49265">
    <property type="entry name" value="Fibronectin type III"/>
    <property type="match status" value="1"/>
</dbReference>
<dbReference type="PROSITE" id="PS51257">
    <property type="entry name" value="PROKAR_LIPOPROTEIN"/>
    <property type="match status" value="1"/>
</dbReference>
<keyword evidence="3" id="KW-1185">Reference proteome</keyword>
<feature type="chain" id="PRO_5007841474" description="Fibronectin type-III domain-containing protein" evidence="1">
    <location>
        <begin position="22"/>
        <end position="244"/>
    </location>
</feature>
<evidence type="ECO:0000256" key="1">
    <source>
        <dbReference type="SAM" id="SignalP"/>
    </source>
</evidence>
<dbReference type="InterPro" id="IPR036116">
    <property type="entry name" value="FN3_sf"/>
</dbReference>
<dbReference type="AlphaFoldDB" id="A0A163AF52"/>
<organism evidence="2 3">
    <name type="scientific">Aquimarina aggregata</name>
    <dbReference type="NCBI Taxonomy" id="1642818"/>
    <lineage>
        <taxon>Bacteria</taxon>
        <taxon>Pseudomonadati</taxon>
        <taxon>Bacteroidota</taxon>
        <taxon>Flavobacteriia</taxon>
        <taxon>Flavobacteriales</taxon>
        <taxon>Flavobacteriaceae</taxon>
        <taxon>Aquimarina</taxon>
    </lineage>
</organism>
<dbReference type="InterPro" id="IPR013783">
    <property type="entry name" value="Ig-like_fold"/>
</dbReference>
<reference evidence="2 3" key="1">
    <citation type="submission" date="2016-01" db="EMBL/GenBank/DDBJ databases">
        <title>The draft genome sequence of Aquimarina sp. RZW4-3-2.</title>
        <authorList>
            <person name="Wang Y."/>
        </authorList>
    </citation>
    <scope>NUCLEOTIDE SEQUENCE [LARGE SCALE GENOMIC DNA]</scope>
    <source>
        <strain evidence="2 3">RZW4-3-2</strain>
    </source>
</reference>
<dbReference type="Proteomes" id="UP000076715">
    <property type="component" value="Unassembled WGS sequence"/>
</dbReference>